<organism evidence="2 3">
    <name type="scientific">Acetobacter aceti</name>
    <dbReference type="NCBI Taxonomy" id="435"/>
    <lineage>
        <taxon>Bacteria</taxon>
        <taxon>Pseudomonadati</taxon>
        <taxon>Pseudomonadota</taxon>
        <taxon>Alphaproteobacteria</taxon>
        <taxon>Acetobacterales</taxon>
        <taxon>Acetobacteraceae</taxon>
        <taxon>Acetobacter</taxon>
        <taxon>Acetobacter subgen. Acetobacter</taxon>
    </lineage>
</organism>
<feature type="region of interest" description="Disordered" evidence="1">
    <location>
        <begin position="52"/>
        <end position="76"/>
    </location>
</feature>
<dbReference type="EMBL" id="CP014692">
    <property type="protein sequence ID" value="AQS84707.1"/>
    <property type="molecule type" value="Genomic_DNA"/>
</dbReference>
<dbReference type="PIRSF" id="PIRSF032131">
    <property type="entry name" value="UCP032131"/>
    <property type="match status" value="1"/>
</dbReference>
<dbReference type="InterPro" id="IPR009562">
    <property type="entry name" value="DUF1178"/>
</dbReference>
<evidence type="ECO:0000256" key="1">
    <source>
        <dbReference type="SAM" id="MobiDB-lite"/>
    </source>
</evidence>
<keyword evidence="3" id="KW-1185">Reference proteome</keyword>
<accession>A0A1U9KG53</accession>
<sequence length="156" mass="17523">MIHYQLRCVSDHEFEGWFRDSSAFEDQAARGLLSCPYCGTAQVDRALMAPAVRSSRQKRDERQEAPATQAEVPAASVAGQAGIPDILLSALQKMRQEVESKCENVGDKFAEEALRIHYGETEERGIYGRMTDEEHERLEDEGISVQRLPWVQPAEG</sequence>
<protein>
    <recommendedName>
        <fullName evidence="4">DUF1178 domain-containing protein</fullName>
    </recommendedName>
</protein>
<evidence type="ECO:0000313" key="3">
    <source>
        <dbReference type="Proteomes" id="UP000188937"/>
    </source>
</evidence>
<dbReference type="STRING" id="435.A0U92_07885"/>
<gene>
    <name evidence="2" type="ORF">A0U92_07885</name>
</gene>
<reference evidence="2 3" key="1">
    <citation type="submission" date="2016-03" db="EMBL/GenBank/DDBJ databases">
        <title>Acetic acid bacteria sequencing.</title>
        <authorList>
            <person name="Brandt J."/>
            <person name="Jakob F."/>
            <person name="Vogel R.F."/>
        </authorList>
    </citation>
    <scope>NUCLEOTIDE SEQUENCE [LARGE SCALE GENOMIC DNA]</scope>
    <source>
        <strain evidence="2 3">TMW2.1153</strain>
    </source>
</reference>
<name>A0A1U9KG53_ACEAC</name>
<dbReference type="RefSeq" id="WP_077812746.1">
    <property type="nucleotide sequence ID" value="NZ_CP014692.1"/>
</dbReference>
<dbReference type="AlphaFoldDB" id="A0A1U9KG53"/>
<dbReference type="OrthoDB" id="9799894at2"/>
<dbReference type="KEGG" id="aace:A0U92_07885"/>
<dbReference type="Proteomes" id="UP000188937">
    <property type="component" value="Chromosome"/>
</dbReference>
<evidence type="ECO:0008006" key="4">
    <source>
        <dbReference type="Google" id="ProtNLM"/>
    </source>
</evidence>
<dbReference type="Pfam" id="PF06676">
    <property type="entry name" value="DUF1178"/>
    <property type="match status" value="1"/>
</dbReference>
<proteinExistence type="predicted"/>
<evidence type="ECO:0000313" key="2">
    <source>
        <dbReference type="EMBL" id="AQS84707.1"/>
    </source>
</evidence>